<name>A0ABW9ZRF0_9BACT</name>
<dbReference type="InterPro" id="IPR010905">
    <property type="entry name" value="Glyco_hydro_88"/>
</dbReference>
<dbReference type="PANTHER" id="PTHR36845">
    <property type="entry name" value="HYDROLASE, PUTATIVE (AFU_ORTHOLOGUE AFUA_7G05090)-RELATED"/>
    <property type="match status" value="1"/>
</dbReference>
<dbReference type="GO" id="GO:0016787">
    <property type="term" value="F:hydrolase activity"/>
    <property type="evidence" value="ECO:0007669"/>
    <property type="project" value="UniProtKB-KW"/>
</dbReference>
<evidence type="ECO:0000256" key="3">
    <source>
        <dbReference type="SAM" id="SignalP"/>
    </source>
</evidence>
<evidence type="ECO:0000256" key="1">
    <source>
        <dbReference type="ARBA" id="ARBA00022801"/>
    </source>
</evidence>
<evidence type="ECO:0000256" key="2">
    <source>
        <dbReference type="ARBA" id="ARBA00038358"/>
    </source>
</evidence>
<keyword evidence="3" id="KW-0732">Signal</keyword>
<organism evidence="4 5">
    <name type="scientific">Sediminibacterium roseum</name>
    <dbReference type="NCBI Taxonomy" id="1978412"/>
    <lineage>
        <taxon>Bacteria</taxon>
        <taxon>Pseudomonadati</taxon>
        <taxon>Bacteroidota</taxon>
        <taxon>Chitinophagia</taxon>
        <taxon>Chitinophagales</taxon>
        <taxon>Chitinophagaceae</taxon>
        <taxon>Sediminibacterium</taxon>
    </lineage>
</organism>
<gene>
    <name evidence="4" type="ORF">GWC95_07105</name>
</gene>
<comment type="caution">
    <text evidence="4">The sequence shown here is derived from an EMBL/GenBank/DDBJ whole genome shotgun (WGS) entry which is preliminary data.</text>
</comment>
<dbReference type="InterPro" id="IPR012341">
    <property type="entry name" value="6hp_glycosidase-like_sf"/>
</dbReference>
<dbReference type="Gene3D" id="1.50.10.10">
    <property type="match status" value="1"/>
</dbReference>
<protein>
    <submittedName>
        <fullName evidence="4">Glucuronyl hydrolase</fullName>
    </submittedName>
</protein>
<dbReference type="InterPro" id="IPR052369">
    <property type="entry name" value="UG_Glycosaminoglycan_Hydrolase"/>
</dbReference>
<keyword evidence="5" id="KW-1185">Reference proteome</keyword>
<feature type="chain" id="PRO_5047150281" evidence="3">
    <location>
        <begin position="23"/>
        <end position="400"/>
    </location>
</feature>
<proteinExistence type="inferred from homology"/>
<dbReference type="EMBL" id="JAACJS010000011">
    <property type="protein sequence ID" value="NCI49683.1"/>
    <property type="molecule type" value="Genomic_DNA"/>
</dbReference>
<sequence length="400" mass="45614">MQIKRIVTVCAAVLLFAGGSFAQQKATPLLTVIDTALNKAIRQYRVLQANLVATPEALPKTYYPLTKKFETSKSSWWCSGFYPGSLNYLYEYSNDNSLWQEATRAEKLLEKEQFNKGTHDLGFMMFCSFGNANRLMHTKEYDEILMNSARSLSTRFNPTVGCIQSWNATAKWKFPVIIDNMMNLELLFWATQHSGDSSFYKIAVTHANTTIRNHYRPDYSSWHVVDYDPATGNVNVKQTAQGYADYSAWARGQAWGLYGFVVMYRFTKDAKYLKQATNIAKFLMNHPNLPADKIPYWDYNSHDIPATYRDASASAITASALLELSKYDKVKSASYVNFAEQVIRTLSSRTYTADPGENGGFILKHSTGHLPGSSEVDVPLTYADYYYIEAMMRYRKMKKY</sequence>
<keyword evidence="1 4" id="KW-0378">Hydrolase</keyword>
<reference evidence="4 5" key="1">
    <citation type="submission" date="2020-01" db="EMBL/GenBank/DDBJ databases">
        <title>Genome analysis.</title>
        <authorList>
            <person name="Wu S."/>
            <person name="Wang G."/>
        </authorList>
    </citation>
    <scope>NUCLEOTIDE SEQUENCE [LARGE SCALE GENOMIC DNA]</scope>
    <source>
        <strain evidence="4 5">SYL130</strain>
    </source>
</reference>
<dbReference type="InterPro" id="IPR008928">
    <property type="entry name" value="6-hairpin_glycosidase_sf"/>
</dbReference>
<dbReference type="Pfam" id="PF07470">
    <property type="entry name" value="Glyco_hydro_88"/>
    <property type="match status" value="1"/>
</dbReference>
<evidence type="ECO:0000313" key="4">
    <source>
        <dbReference type="EMBL" id="NCI49683.1"/>
    </source>
</evidence>
<dbReference type="PANTHER" id="PTHR36845:SF1">
    <property type="entry name" value="HYDROLASE, PUTATIVE (AFU_ORTHOLOGUE AFUA_7G05090)-RELATED"/>
    <property type="match status" value="1"/>
</dbReference>
<evidence type="ECO:0000313" key="5">
    <source>
        <dbReference type="Proteomes" id="UP000753802"/>
    </source>
</evidence>
<comment type="similarity">
    <text evidence="2">Belongs to the glycosyl hydrolase 88 family.</text>
</comment>
<dbReference type="RefSeq" id="WP_161817994.1">
    <property type="nucleotide sequence ID" value="NZ_JAACJS010000011.1"/>
</dbReference>
<feature type="signal peptide" evidence="3">
    <location>
        <begin position="1"/>
        <end position="22"/>
    </location>
</feature>
<dbReference type="SUPFAM" id="SSF48208">
    <property type="entry name" value="Six-hairpin glycosidases"/>
    <property type="match status" value="1"/>
</dbReference>
<accession>A0ABW9ZRF0</accession>
<dbReference type="Proteomes" id="UP000753802">
    <property type="component" value="Unassembled WGS sequence"/>
</dbReference>